<name>A0A0L0TD81_ALLM3</name>
<dbReference type="VEuPathDB" id="FungiDB:AMAG_16523"/>
<evidence type="ECO:0000256" key="1">
    <source>
        <dbReference type="SAM" id="Phobius"/>
    </source>
</evidence>
<evidence type="ECO:0000313" key="3">
    <source>
        <dbReference type="Proteomes" id="UP000054350"/>
    </source>
</evidence>
<proteinExistence type="predicted"/>
<accession>A0A0L0TD81</accession>
<keyword evidence="1" id="KW-1133">Transmembrane helix</keyword>
<keyword evidence="1" id="KW-0812">Transmembrane</keyword>
<organism evidence="2 3">
    <name type="scientific">Allomyces macrogynus (strain ATCC 38327)</name>
    <name type="common">Allomyces javanicus var. macrogynus</name>
    <dbReference type="NCBI Taxonomy" id="578462"/>
    <lineage>
        <taxon>Eukaryota</taxon>
        <taxon>Fungi</taxon>
        <taxon>Fungi incertae sedis</taxon>
        <taxon>Blastocladiomycota</taxon>
        <taxon>Blastocladiomycetes</taxon>
        <taxon>Blastocladiales</taxon>
        <taxon>Blastocladiaceae</taxon>
        <taxon>Allomyces</taxon>
    </lineage>
</organism>
<keyword evidence="1" id="KW-0472">Membrane</keyword>
<sequence>MTPPPRLHGRVARVFADRRFKYLLAAILAALIITAVTLLALWFTKQPLFLVPTIVRPVTQQDQDAMQWIANGTVVAPMHPWSMSLILFNPNPYQMIVSDLDMTVTFAGPSWYHVPFGTAHLRTDASADPSIRIPSRIAFGIPGALNVRWDLADDAQARALGALLVVCGVSTADLPRGLHPLSHPPPLDASGADHVSREGLTSWRARVGKVTGMLGIDVTTKERRVPWPDEIDRKKWDSWCVGVSELKSLAITAVMCPDKGVVPEHVAMLANVTVKACEATGKCRG</sequence>
<evidence type="ECO:0000313" key="2">
    <source>
        <dbReference type="EMBL" id="KNE72479.1"/>
    </source>
</evidence>
<dbReference type="Proteomes" id="UP000054350">
    <property type="component" value="Unassembled WGS sequence"/>
</dbReference>
<gene>
    <name evidence="2" type="ORF">AMAG_16523</name>
</gene>
<dbReference type="OrthoDB" id="10328710at2759"/>
<reference evidence="3" key="2">
    <citation type="submission" date="2009-11" db="EMBL/GenBank/DDBJ databases">
        <title>The Genome Sequence of Allomyces macrogynus strain ATCC 38327.</title>
        <authorList>
            <consortium name="The Broad Institute Genome Sequencing Platform"/>
            <person name="Russ C."/>
            <person name="Cuomo C."/>
            <person name="Shea T."/>
            <person name="Young S.K."/>
            <person name="Zeng Q."/>
            <person name="Koehrsen M."/>
            <person name="Haas B."/>
            <person name="Borodovsky M."/>
            <person name="Guigo R."/>
            <person name="Alvarado L."/>
            <person name="Berlin A."/>
            <person name="Borenstein D."/>
            <person name="Chen Z."/>
            <person name="Engels R."/>
            <person name="Freedman E."/>
            <person name="Gellesch M."/>
            <person name="Goldberg J."/>
            <person name="Griggs A."/>
            <person name="Gujja S."/>
            <person name="Heiman D."/>
            <person name="Hepburn T."/>
            <person name="Howarth C."/>
            <person name="Jen D."/>
            <person name="Larson L."/>
            <person name="Lewis B."/>
            <person name="Mehta T."/>
            <person name="Park D."/>
            <person name="Pearson M."/>
            <person name="Roberts A."/>
            <person name="Saif S."/>
            <person name="Shenoy N."/>
            <person name="Sisk P."/>
            <person name="Stolte C."/>
            <person name="Sykes S."/>
            <person name="Walk T."/>
            <person name="White J."/>
            <person name="Yandava C."/>
            <person name="Burger G."/>
            <person name="Gray M.W."/>
            <person name="Holland P.W.H."/>
            <person name="King N."/>
            <person name="Lang F.B.F."/>
            <person name="Roger A.J."/>
            <person name="Ruiz-Trillo I."/>
            <person name="Lander E."/>
            <person name="Nusbaum C."/>
        </authorList>
    </citation>
    <scope>NUCLEOTIDE SEQUENCE [LARGE SCALE GENOMIC DNA]</scope>
    <source>
        <strain evidence="3">ATCC 38327</strain>
    </source>
</reference>
<keyword evidence="3" id="KW-1185">Reference proteome</keyword>
<protein>
    <submittedName>
        <fullName evidence="2">Uncharacterized protein</fullName>
    </submittedName>
</protein>
<feature type="transmembrane region" description="Helical" evidence="1">
    <location>
        <begin position="20"/>
        <end position="43"/>
    </location>
</feature>
<dbReference type="EMBL" id="GG745380">
    <property type="protein sequence ID" value="KNE72479.1"/>
    <property type="molecule type" value="Genomic_DNA"/>
</dbReference>
<reference evidence="2 3" key="1">
    <citation type="submission" date="2009-11" db="EMBL/GenBank/DDBJ databases">
        <title>Annotation of Allomyces macrogynus ATCC 38327.</title>
        <authorList>
            <consortium name="The Broad Institute Genome Sequencing Platform"/>
            <person name="Russ C."/>
            <person name="Cuomo C."/>
            <person name="Burger G."/>
            <person name="Gray M.W."/>
            <person name="Holland P.W.H."/>
            <person name="King N."/>
            <person name="Lang F.B.F."/>
            <person name="Roger A.J."/>
            <person name="Ruiz-Trillo I."/>
            <person name="Young S.K."/>
            <person name="Zeng Q."/>
            <person name="Gargeya S."/>
            <person name="Fitzgerald M."/>
            <person name="Haas B."/>
            <person name="Abouelleil A."/>
            <person name="Alvarado L."/>
            <person name="Arachchi H.M."/>
            <person name="Berlin A."/>
            <person name="Chapman S.B."/>
            <person name="Gearin G."/>
            <person name="Goldberg J."/>
            <person name="Griggs A."/>
            <person name="Gujja S."/>
            <person name="Hansen M."/>
            <person name="Heiman D."/>
            <person name="Howarth C."/>
            <person name="Larimer J."/>
            <person name="Lui A."/>
            <person name="MacDonald P.J.P."/>
            <person name="McCowen C."/>
            <person name="Montmayeur A."/>
            <person name="Murphy C."/>
            <person name="Neiman D."/>
            <person name="Pearson M."/>
            <person name="Priest M."/>
            <person name="Roberts A."/>
            <person name="Saif S."/>
            <person name="Shea T."/>
            <person name="Sisk P."/>
            <person name="Stolte C."/>
            <person name="Sykes S."/>
            <person name="Wortman J."/>
            <person name="Nusbaum C."/>
            <person name="Birren B."/>
        </authorList>
    </citation>
    <scope>NUCLEOTIDE SEQUENCE [LARGE SCALE GENOMIC DNA]</scope>
    <source>
        <strain evidence="2 3">ATCC 38327</strain>
    </source>
</reference>
<dbReference type="AlphaFoldDB" id="A0A0L0TD81"/>